<dbReference type="Proteomes" id="UP000246073">
    <property type="component" value="Unassembled WGS sequence"/>
</dbReference>
<gene>
    <name evidence="1" type="ORF">OHAE_3849</name>
</gene>
<sequence length="47" mass="4982">MNPAPPVSEIKALCWQANGLTVTGAPTVTGEIRVRLYLAGWVSSVRA</sequence>
<dbReference type="EMBL" id="OOFM01000004">
    <property type="protein sequence ID" value="SPL63917.1"/>
    <property type="molecule type" value="Genomic_DNA"/>
</dbReference>
<evidence type="ECO:0000313" key="2">
    <source>
        <dbReference type="Proteomes" id="UP000246073"/>
    </source>
</evidence>
<accession>A0A2P9HIK1</accession>
<proteinExistence type="predicted"/>
<reference evidence="2" key="1">
    <citation type="submission" date="2017-12" db="EMBL/GenBank/DDBJ databases">
        <authorList>
            <person name="Diaz M."/>
        </authorList>
    </citation>
    <scope>NUCLEOTIDE SEQUENCE [LARGE SCALE GENOMIC DNA]</scope>
    <source>
        <strain evidence="2">FI11154</strain>
    </source>
</reference>
<dbReference type="AlphaFoldDB" id="A0A2P9HIK1"/>
<evidence type="ECO:0000313" key="1">
    <source>
        <dbReference type="EMBL" id="SPL63917.1"/>
    </source>
</evidence>
<protein>
    <submittedName>
        <fullName evidence="1">Uncharacterized protein</fullName>
    </submittedName>
</protein>
<organism evidence="1 2">
    <name type="scientific">Ochrobactrum soli</name>
    <dbReference type="NCBI Taxonomy" id="2448455"/>
    <lineage>
        <taxon>Bacteria</taxon>
        <taxon>Pseudomonadati</taxon>
        <taxon>Pseudomonadota</taxon>
        <taxon>Alphaproteobacteria</taxon>
        <taxon>Hyphomicrobiales</taxon>
        <taxon>Brucellaceae</taxon>
        <taxon>Brucella/Ochrobactrum group</taxon>
        <taxon>Ochrobactrum</taxon>
    </lineage>
</organism>
<name>A0A2P9HIK1_9HYPH</name>